<dbReference type="InterPro" id="IPR050313">
    <property type="entry name" value="Carb_Metab_HTH_regulators"/>
</dbReference>
<dbReference type="PANTHER" id="PTHR30363">
    <property type="entry name" value="HTH-TYPE TRANSCRIPTIONAL REGULATOR SRLR-RELATED"/>
    <property type="match status" value="1"/>
</dbReference>
<dbReference type="SMART" id="SM01134">
    <property type="entry name" value="DeoRC"/>
    <property type="match status" value="1"/>
</dbReference>
<gene>
    <name evidence="2" type="ORF">ACFSY7_02745</name>
</gene>
<proteinExistence type="predicted"/>
<protein>
    <submittedName>
        <fullName evidence="2">DeoR/GlpR family DNA-binding transcription regulator</fullName>
    </submittedName>
</protein>
<dbReference type="EMBL" id="JBHUOR010000018">
    <property type="protein sequence ID" value="MFD2867419.1"/>
    <property type="molecule type" value="Genomic_DNA"/>
</dbReference>
<name>A0ABW5XWS5_9BACL</name>
<dbReference type="SUPFAM" id="SSF100950">
    <property type="entry name" value="NagB/RpiA/CoA transferase-like"/>
    <property type="match status" value="1"/>
</dbReference>
<dbReference type="GO" id="GO:0003677">
    <property type="term" value="F:DNA binding"/>
    <property type="evidence" value="ECO:0007669"/>
    <property type="project" value="UniProtKB-KW"/>
</dbReference>
<accession>A0ABW5XWS5</accession>
<dbReference type="Proteomes" id="UP001597568">
    <property type="component" value="Unassembled WGS sequence"/>
</dbReference>
<keyword evidence="2" id="KW-0238">DNA-binding</keyword>
<dbReference type="RefSeq" id="WP_380146725.1">
    <property type="nucleotide sequence ID" value="NZ_JBHUOR010000018.1"/>
</dbReference>
<reference evidence="3" key="1">
    <citation type="journal article" date="2019" name="Int. J. Syst. Evol. Microbiol.">
        <title>The Global Catalogue of Microorganisms (GCM) 10K type strain sequencing project: providing services to taxonomists for standard genome sequencing and annotation.</title>
        <authorList>
            <consortium name="The Broad Institute Genomics Platform"/>
            <consortium name="The Broad Institute Genome Sequencing Center for Infectious Disease"/>
            <person name="Wu L."/>
            <person name="Ma J."/>
        </authorList>
    </citation>
    <scope>NUCLEOTIDE SEQUENCE [LARGE SCALE GENOMIC DNA]</scope>
    <source>
        <strain evidence="3">KCTC 33522</strain>
    </source>
</reference>
<comment type="caution">
    <text evidence="2">The sequence shown here is derived from an EMBL/GenBank/DDBJ whole genome shotgun (WGS) entry which is preliminary data.</text>
</comment>
<keyword evidence="3" id="KW-1185">Reference proteome</keyword>
<dbReference type="PANTHER" id="PTHR30363:SF44">
    <property type="entry name" value="AGA OPERON TRANSCRIPTIONAL REPRESSOR-RELATED"/>
    <property type="match status" value="1"/>
</dbReference>
<sequence>MRLGDSGTKPLLGVIEDSDTIFLDSGSTTHPLAKYIKMRQQITVVTNSLLVVNELVDSEVDVLLIGGKLRHSEKSITAYDMLFQFDALNIQKAFICTSGISLENGLSDYDIDEIRTRRQIMKNSKQTYVLCDHSKFEQDVTIKTCDLQELEAIITDAGVDEEVRKRFSEAGHRMIIA</sequence>
<dbReference type="Pfam" id="PF00455">
    <property type="entry name" value="DeoRC"/>
    <property type="match status" value="1"/>
</dbReference>
<organism evidence="2 3">
    <name type="scientific">Kurthia populi</name>
    <dbReference type="NCBI Taxonomy" id="1562132"/>
    <lineage>
        <taxon>Bacteria</taxon>
        <taxon>Bacillati</taxon>
        <taxon>Bacillota</taxon>
        <taxon>Bacilli</taxon>
        <taxon>Bacillales</taxon>
        <taxon>Caryophanaceae</taxon>
        <taxon>Kurthia</taxon>
    </lineage>
</organism>
<dbReference type="InterPro" id="IPR014036">
    <property type="entry name" value="DeoR-like_C"/>
</dbReference>
<dbReference type="InterPro" id="IPR037171">
    <property type="entry name" value="NagB/RpiA_transferase-like"/>
</dbReference>
<evidence type="ECO:0000313" key="3">
    <source>
        <dbReference type="Proteomes" id="UP001597568"/>
    </source>
</evidence>
<feature type="domain" description="DeoR-like transcriptional repressor C-terminal sensor" evidence="1">
    <location>
        <begin position="13"/>
        <end position="156"/>
    </location>
</feature>
<evidence type="ECO:0000259" key="1">
    <source>
        <dbReference type="Pfam" id="PF00455"/>
    </source>
</evidence>
<evidence type="ECO:0000313" key="2">
    <source>
        <dbReference type="EMBL" id="MFD2867419.1"/>
    </source>
</evidence>